<dbReference type="InterPro" id="IPR043128">
    <property type="entry name" value="Rev_trsase/Diguanyl_cyclase"/>
</dbReference>
<keyword evidence="2" id="KW-0808">Transferase</keyword>
<feature type="region of interest" description="Disordered" evidence="6">
    <location>
        <begin position="328"/>
        <end position="347"/>
    </location>
</feature>
<dbReference type="GO" id="GO:0003723">
    <property type="term" value="F:RNA binding"/>
    <property type="evidence" value="ECO:0007669"/>
    <property type="project" value="InterPro"/>
</dbReference>
<keyword evidence="5" id="KW-0693">Viral RNA replication</keyword>
<name>A0A6F8QGR1_9VIRU</name>
<dbReference type="InterPro" id="IPR043502">
    <property type="entry name" value="DNA/RNA_pol_sf"/>
</dbReference>
<dbReference type="SUPFAM" id="SSF56672">
    <property type="entry name" value="DNA/RNA polymerases"/>
    <property type="match status" value="1"/>
</dbReference>
<evidence type="ECO:0000256" key="4">
    <source>
        <dbReference type="ARBA" id="ARBA00022741"/>
    </source>
</evidence>
<proteinExistence type="predicted"/>
<evidence type="ECO:0000256" key="2">
    <source>
        <dbReference type="ARBA" id="ARBA00022679"/>
    </source>
</evidence>
<dbReference type="Pfam" id="PF00680">
    <property type="entry name" value="RdRP_1"/>
    <property type="match status" value="1"/>
</dbReference>
<accession>A0A6F8QGR1</accession>
<evidence type="ECO:0000256" key="3">
    <source>
        <dbReference type="ARBA" id="ARBA00022695"/>
    </source>
</evidence>
<reference evidence="8" key="1">
    <citation type="submission" date="2020-01" db="EMBL/GenBank/DDBJ databases">
        <authorList>
            <person name="Paul T."/>
            <person name="Suzuki N."/>
            <person name="Kondo H."/>
        </authorList>
    </citation>
    <scope>NUCLEOTIDE SEQUENCE</scope>
    <source>
        <strain evidence="8">W442</strain>
    </source>
</reference>
<dbReference type="InterPro" id="IPR001205">
    <property type="entry name" value="RNA-dir_pol_C"/>
</dbReference>
<protein>
    <submittedName>
        <fullName evidence="8">RNA dependent RNA polymerase</fullName>
    </submittedName>
</protein>
<gene>
    <name evidence="8" type="primary">RdRp</name>
</gene>
<organism evidence="8">
    <name type="scientific">Rosellinia necatrix partitivirus 19</name>
    <dbReference type="NCBI Taxonomy" id="2699387"/>
    <lineage>
        <taxon>Viruses</taxon>
        <taxon>Riboviria</taxon>
        <taxon>Orthornavirae</taxon>
        <taxon>Pisuviricota</taxon>
        <taxon>Duplopiviricetes</taxon>
        <taxon>Durnavirales</taxon>
        <taxon>Partitiviridae</taxon>
    </lineage>
</organism>
<evidence type="ECO:0000259" key="7">
    <source>
        <dbReference type="Pfam" id="PF00680"/>
    </source>
</evidence>
<keyword evidence="3" id="KW-0548">Nucleotidyltransferase</keyword>
<dbReference type="GO" id="GO:0003968">
    <property type="term" value="F:RNA-directed RNA polymerase activity"/>
    <property type="evidence" value="ECO:0007669"/>
    <property type="project" value="UniProtKB-KW"/>
</dbReference>
<evidence type="ECO:0000313" key="8">
    <source>
        <dbReference type="EMBL" id="BBU59846.1"/>
    </source>
</evidence>
<evidence type="ECO:0000256" key="1">
    <source>
        <dbReference type="ARBA" id="ARBA00022484"/>
    </source>
</evidence>
<dbReference type="GO" id="GO:0006351">
    <property type="term" value="P:DNA-templated transcription"/>
    <property type="evidence" value="ECO:0007669"/>
    <property type="project" value="InterPro"/>
</dbReference>
<reference evidence="8" key="2">
    <citation type="submission" date="2020-03" db="EMBL/GenBank/DDBJ databases">
        <title>Diverse partitiviruses from the phytopathogenic fungus, Rosellinia necatrix.</title>
        <authorList>
            <person name="Telengech P."/>
            <person name="Hisano S."/>
            <person name="Mugambi C."/>
            <person name="Hyodo K."/>
            <person name="Arjona J."/>
            <person name="Lopez C."/>
            <person name="Kanematsu S."/>
            <person name="Kondo H."/>
            <person name="Suzuki N."/>
        </authorList>
    </citation>
    <scope>NUCLEOTIDE SEQUENCE</scope>
    <source>
        <strain evidence="8">W442</strain>
    </source>
</reference>
<dbReference type="Gene3D" id="3.30.70.270">
    <property type="match status" value="1"/>
</dbReference>
<keyword evidence="1" id="KW-0696">RNA-directed RNA polymerase</keyword>
<dbReference type="GO" id="GO:0000166">
    <property type="term" value="F:nucleotide binding"/>
    <property type="evidence" value="ECO:0007669"/>
    <property type="project" value="UniProtKB-KW"/>
</dbReference>
<evidence type="ECO:0000256" key="5">
    <source>
        <dbReference type="ARBA" id="ARBA00022953"/>
    </source>
</evidence>
<keyword evidence="4" id="KW-0547">Nucleotide-binding</keyword>
<evidence type="ECO:0000256" key="6">
    <source>
        <dbReference type="SAM" id="MobiDB-lite"/>
    </source>
</evidence>
<feature type="domain" description="RNA-directed RNA polymerase C-terminal" evidence="7">
    <location>
        <begin position="187"/>
        <end position="506"/>
    </location>
</feature>
<sequence length="606" mass="70945">MKFSNIKILGYKPEFAVPIHGRDPNVSNPLTDIYNKIVDNALNRFLTPDESDQVINGYRRSAWNEDALKEDINRLDSDEHPVDKDEHYEKALNHVYNLIKPEKPLQPVHFSDLRHYKWRISTNCGAPFNAMKRWKDYVVTKFKYFQRSQPFENIAHRDLFTEAHESSEPLEISDTRMTKHNLYNELFFIARKVIHRIKLGFTSNSQGESYLYWNTAFARQHLVSKDEPDKVRLVFGAPFTLLAAELMFIWPLQAHLLFMGEKSPLLWGYETILGGWYRLRNYFSRVIPYYGTVFTCDWSGFDRRARHTVIRDIQSRIMRPMFDFSQGYHPTHKYRDSSNPDPRRKEDDLPISEKLENLWNWMCDAILRTPLLMPDGTLLEFQHSGIYSGYMQTQILDSLYNMVMLFTILSRMGFDISRLKLKVQGDDSICLLLQLFIQLAAGFLTLFKHYATYYFGAVMNEKKSELLPTLDHAEVLKYKNKCGIPYRDELSLLAQLRHPERSTTPEALASRCIGIAYAACGQLPRVYMICEDIYNYLTQVRGTIPKQSELDFYFRYIEMSSGQIFRPTAARFPSYHETMSHLMDAHSPVAPSHWPLDHFIGRPGQH</sequence>
<dbReference type="EMBL" id="LC517386">
    <property type="protein sequence ID" value="BBU59846.1"/>
    <property type="molecule type" value="Genomic_RNA"/>
</dbReference>
<feature type="compositionally biased region" description="Basic and acidic residues" evidence="6">
    <location>
        <begin position="333"/>
        <end position="347"/>
    </location>
</feature>